<feature type="region of interest" description="Disordered" evidence="1">
    <location>
        <begin position="1"/>
        <end position="77"/>
    </location>
</feature>
<sequence>MSSVAGPSSSLQEGQALNSTKKLPRSELSRPPPPGKEESEEKSETNRERKTIAQLRKETPQKKEKLEDWNAPDLARSLGRLDTGHTSIYKYDSEEKSLAEVTAQLDRELVQEVADWVGIGGILRTKQVSVHSEEGICVDEKGHKVFFPPKYELPLFEWENEVERKSSTKSKDSSAKGSLECVPDVHLPGIEVADMHQKNDDPIQDTHSVE</sequence>
<reference evidence="2" key="1">
    <citation type="journal article" date="2020" name="Stud. Mycol.">
        <title>101 Dothideomycetes genomes: a test case for predicting lifestyles and emergence of pathogens.</title>
        <authorList>
            <person name="Haridas S."/>
            <person name="Albert R."/>
            <person name="Binder M."/>
            <person name="Bloem J."/>
            <person name="Labutti K."/>
            <person name="Salamov A."/>
            <person name="Andreopoulos B."/>
            <person name="Baker S."/>
            <person name="Barry K."/>
            <person name="Bills G."/>
            <person name="Bluhm B."/>
            <person name="Cannon C."/>
            <person name="Castanera R."/>
            <person name="Culley D."/>
            <person name="Daum C."/>
            <person name="Ezra D."/>
            <person name="Gonzalez J."/>
            <person name="Henrissat B."/>
            <person name="Kuo A."/>
            <person name="Liang C."/>
            <person name="Lipzen A."/>
            <person name="Lutzoni F."/>
            <person name="Magnuson J."/>
            <person name="Mondo S."/>
            <person name="Nolan M."/>
            <person name="Ohm R."/>
            <person name="Pangilinan J."/>
            <person name="Park H.-J."/>
            <person name="Ramirez L."/>
            <person name="Alfaro M."/>
            <person name="Sun H."/>
            <person name="Tritt A."/>
            <person name="Yoshinaga Y."/>
            <person name="Zwiers L.-H."/>
            <person name="Turgeon B."/>
            <person name="Goodwin S."/>
            <person name="Spatafora J."/>
            <person name="Crous P."/>
            <person name="Grigoriev I."/>
        </authorList>
    </citation>
    <scope>NUCLEOTIDE SEQUENCE</scope>
    <source>
        <strain evidence="2">CBS 107.79</strain>
    </source>
</reference>
<dbReference type="AlphaFoldDB" id="A0A6A5UJW8"/>
<evidence type="ECO:0000313" key="3">
    <source>
        <dbReference type="Proteomes" id="UP000800036"/>
    </source>
</evidence>
<feature type="region of interest" description="Disordered" evidence="1">
    <location>
        <begin position="190"/>
        <end position="210"/>
    </location>
</feature>
<gene>
    <name evidence="2" type="ORF">BU23DRAFT_604702</name>
</gene>
<feature type="compositionally biased region" description="Basic and acidic residues" evidence="1">
    <location>
        <begin position="35"/>
        <end position="68"/>
    </location>
</feature>
<name>A0A6A5UJW8_9PLEO</name>
<feature type="compositionally biased region" description="Polar residues" evidence="1">
    <location>
        <begin position="1"/>
        <end position="21"/>
    </location>
</feature>
<dbReference type="EMBL" id="ML976780">
    <property type="protein sequence ID" value="KAF1964640.1"/>
    <property type="molecule type" value="Genomic_DNA"/>
</dbReference>
<evidence type="ECO:0000256" key="1">
    <source>
        <dbReference type="SAM" id="MobiDB-lite"/>
    </source>
</evidence>
<dbReference type="Proteomes" id="UP000800036">
    <property type="component" value="Unassembled WGS sequence"/>
</dbReference>
<feature type="region of interest" description="Disordered" evidence="1">
    <location>
        <begin position="162"/>
        <end position="181"/>
    </location>
</feature>
<accession>A0A6A5UJW8</accession>
<evidence type="ECO:0000313" key="2">
    <source>
        <dbReference type="EMBL" id="KAF1964640.1"/>
    </source>
</evidence>
<protein>
    <submittedName>
        <fullName evidence="2">Uncharacterized protein</fullName>
    </submittedName>
</protein>
<feature type="compositionally biased region" description="Basic and acidic residues" evidence="1">
    <location>
        <begin position="162"/>
        <end position="174"/>
    </location>
</feature>
<proteinExistence type="predicted"/>
<organism evidence="2 3">
    <name type="scientific">Bimuria novae-zelandiae CBS 107.79</name>
    <dbReference type="NCBI Taxonomy" id="1447943"/>
    <lineage>
        <taxon>Eukaryota</taxon>
        <taxon>Fungi</taxon>
        <taxon>Dikarya</taxon>
        <taxon>Ascomycota</taxon>
        <taxon>Pezizomycotina</taxon>
        <taxon>Dothideomycetes</taxon>
        <taxon>Pleosporomycetidae</taxon>
        <taxon>Pleosporales</taxon>
        <taxon>Massarineae</taxon>
        <taxon>Didymosphaeriaceae</taxon>
        <taxon>Bimuria</taxon>
    </lineage>
</organism>
<keyword evidence="3" id="KW-1185">Reference proteome</keyword>
<dbReference type="OrthoDB" id="3765547at2759"/>